<reference evidence="1 2" key="1">
    <citation type="submission" date="2018-08" db="EMBL/GenBank/DDBJ databases">
        <title>Complete genome sequence of JP2-74.</title>
        <authorList>
            <person name="Wu L."/>
        </authorList>
    </citation>
    <scope>NUCLEOTIDE SEQUENCE [LARGE SCALE GENOMIC DNA]</scope>
    <source>
        <strain evidence="1 2">JP2-74</strain>
    </source>
</reference>
<dbReference type="RefSeq" id="WP_118268222.1">
    <property type="nucleotide sequence ID" value="NZ_CP031968.1"/>
</dbReference>
<organism evidence="1 2">
    <name type="scientific">Chromobacterium rhizoryzae</name>
    <dbReference type="NCBI Taxonomy" id="1778675"/>
    <lineage>
        <taxon>Bacteria</taxon>
        <taxon>Pseudomonadati</taxon>
        <taxon>Pseudomonadota</taxon>
        <taxon>Betaproteobacteria</taxon>
        <taxon>Neisseriales</taxon>
        <taxon>Chromobacteriaceae</taxon>
        <taxon>Chromobacterium</taxon>
    </lineage>
</organism>
<dbReference type="AlphaFoldDB" id="A0AAD0W9S2"/>
<dbReference type="EMBL" id="CP031968">
    <property type="protein sequence ID" value="AXT47756.1"/>
    <property type="molecule type" value="Genomic_DNA"/>
</dbReference>
<dbReference type="InterPro" id="IPR012933">
    <property type="entry name" value="HicA_mRNA_interferase"/>
</dbReference>
<dbReference type="KEGG" id="crz:D1345_16935"/>
<sequence length="85" mass="9470">MSKVDKALAKLRGNPRPKDFTWDDLILVMESHNFTYHKGGSGSGRKFLHPSGYPLCLHEPHPEPTLKAYAIKAAIQALIETGEIQ</sequence>
<protein>
    <submittedName>
        <fullName evidence="1">Type II toxin-antitoxin system HicA family toxin</fullName>
    </submittedName>
</protein>
<name>A0AAD0W9S2_9NEIS</name>
<dbReference type="GO" id="GO:0003729">
    <property type="term" value="F:mRNA binding"/>
    <property type="evidence" value="ECO:0007669"/>
    <property type="project" value="InterPro"/>
</dbReference>
<dbReference type="Pfam" id="PF07927">
    <property type="entry name" value="HicA_toxin"/>
    <property type="match status" value="1"/>
</dbReference>
<accession>A0AAD0W9S2</accession>
<gene>
    <name evidence="1" type="ORF">D1345_16935</name>
</gene>
<proteinExistence type="predicted"/>
<dbReference type="Proteomes" id="UP000259465">
    <property type="component" value="Chromosome"/>
</dbReference>
<evidence type="ECO:0000313" key="1">
    <source>
        <dbReference type="EMBL" id="AXT47756.1"/>
    </source>
</evidence>
<evidence type="ECO:0000313" key="2">
    <source>
        <dbReference type="Proteomes" id="UP000259465"/>
    </source>
</evidence>
<keyword evidence="2" id="KW-1185">Reference proteome</keyword>